<keyword evidence="3 10" id="KW-0812">Transmembrane</keyword>
<dbReference type="GO" id="GO:0016887">
    <property type="term" value="F:ATP hydrolysis activity"/>
    <property type="evidence" value="ECO:0007669"/>
    <property type="project" value="InterPro"/>
</dbReference>
<keyword evidence="5" id="KW-0547">Nucleotide-binding</keyword>
<evidence type="ECO:0000256" key="8">
    <source>
        <dbReference type="ARBA" id="ARBA00022989"/>
    </source>
</evidence>
<dbReference type="GO" id="GO:0005524">
    <property type="term" value="F:ATP binding"/>
    <property type="evidence" value="ECO:0007669"/>
    <property type="project" value="UniProtKB-KW"/>
</dbReference>
<feature type="domain" description="P-type ATPase A" evidence="11">
    <location>
        <begin position="51"/>
        <end position="151"/>
    </location>
</feature>
<dbReference type="SUPFAM" id="SSF81660">
    <property type="entry name" value="Metal cation-transporting ATPase, ATP-binding domain N"/>
    <property type="match status" value="1"/>
</dbReference>
<feature type="transmembrane region" description="Helical" evidence="10">
    <location>
        <begin position="167"/>
        <end position="189"/>
    </location>
</feature>
<evidence type="ECO:0000256" key="5">
    <source>
        <dbReference type="ARBA" id="ARBA00022741"/>
    </source>
</evidence>
<evidence type="ECO:0000256" key="6">
    <source>
        <dbReference type="ARBA" id="ARBA00022840"/>
    </source>
</evidence>
<keyword evidence="4" id="KW-0479">Metal-binding</keyword>
<dbReference type="FunFam" id="2.70.150.10:FF:000002">
    <property type="entry name" value="Copper-transporting ATPase 1, putative"/>
    <property type="match status" value="1"/>
</dbReference>
<comment type="caution">
    <text evidence="12">The sequence shown here is derived from an EMBL/GenBank/DDBJ whole genome shotgun (WGS) entry which is preliminary data.</text>
</comment>
<dbReference type="InterPro" id="IPR023214">
    <property type="entry name" value="HAD_sf"/>
</dbReference>
<evidence type="ECO:0000256" key="3">
    <source>
        <dbReference type="ARBA" id="ARBA00022692"/>
    </source>
</evidence>
<gene>
    <name evidence="12" type="ORF">LCGC14_1744870</name>
</gene>
<dbReference type="InterPro" id="IPR008250">
    <property type="entry name" value="ATPase_P-typ_transduc_dom_A_sf"/>
</dbReference>
<dbReference type="GO" id="GO:0016020">
    <property type="term" value="C:membrane"/>
    <property type="evidence" value="ECO:0007669"/>
    <property type="project" value="InterPro"/>
</dbReference>
<evidence type="ECO:0000256" key="4">
    <source>
        <dbReference type="ARBA" id="ARBA00022723"/>
    </source>
</evidence>
<dbReference type="Pfam" id="PF00702">
    <property type="entry name" value="Hydrolase"/>
    <property type="match status" value="1"/>
</dbReference>
<dbReference type="InterPro" id="IPR027256">
    <property type="entry name" value="P-typ_ATPase_IB"/>
</dbReference>
<dbReference type="InterPro" id="IPR001757">
    <property type="entry name" value="P_typ_ATPase"/>
</dbReference>
<dbReference type="Gene3D" id="2.70.150.10">
    <property type="entry name" value="Calcium-transporting ATPase, cytoplasmic transduction domain A"/>
    <property type="match status" value="1"/>
</dbReference>
<feature type="transmembrane region" description="Helical" evidence="10">
    <location>
        <begin position="195"/>
        <end position="216"/>
    </location>
</feature>
<feature type="non-terminal residue" evidence="12">
    <location>
        <position position="344"/>
    </location>
</feature>
<feature type="transmembrane region" description="Helical" evidence="10">
    <location>
        <begin position="15"/>
        <end position="33"/>
    </location>
</feature>
<sequence length="344" mass="37489">MQIWLGNEAFSHQNLYFEIAAFLITFILLGRYLEALAKGKTSQAIKKLMGLQPKTAIVIRDQKEVEIPIIEVLVNDIIMVRPGEKIPVDGVLIDGHSSVDESMITGESIPVEKVKDSNVIGGTINKSGSFKFKTIKVGKDTVLSQIIKLVEEAQTSKAPIQRLVDLIASYFVPIVLIIAIGAFCLWFFLGSTFVFSLTIFISVLIIACPCALGLATPTAIMVGTGMGAELGILIKSAESLQKLKKINALVFDKTGTLTEGKPKVTNIIPYSKTKIEILTYAASIEKKSMHPLADAIVEKARDEKISFKEVSNFEEISGKGAKAKIGSDEVLIGNKNFMIENLID</sequence>
<reference evidence="12" key="1">
    <citation type="journal article" date="2015" name="Nature">
        <title>Complex archaea that bridge the gap between prokaryotes and eukaryotes.</title>
        <authorList>
            <person name="Spang A."/>
            <person name="Saw J.H."/>
            <person name="Jorgensen S.L."/>
            <person name="Zaremba-Niedzwiedzka K."/>
            <person name="Martijn J."/>
            <person name="Lind A.E."/>
            <person name="van Eijk R."/>
            <person name="Schleper C."/>
            <person name="Guy L."/>
            <person name="Ettema T.J."/>
        </authorList>
    </citation>
    <scope>NUCLEOTIDE SEQUENCE</scope>
</reference>
<dbReference type="NCBIfam" id="TIGR01525">
    <property type="entry name" value="ATPase-IB_hvy"/>
    <property type="match status" value="1"/>
</dbReference>
<proteinExistence type="inferred from homology"/>
<evidence type="ECO:0000256" key="10">
    <source>
        <dbReference type="SAM" id="Phobius"/>
    </source>
</evidence>
<name>A0A0F9HT87_9ZZZZ</name>
<accession>A0A0F9HT87</accession>
<keyword evidence="6" id="KW-0067">ATP-binding</keyword>
<dbReference type="NCBIfam" id="TIGR01494">
    <property type="entry name" value="ATPase_P-type"/>
    <property type="match status" value="1"/>
</dbReference>
<evidence type="ECO:0000256" key="7">
    <source>
        <dbReference type="ARBA" id="ARBA00022967"/>
    </source>
</evidence>
<dbReference type="SUPFAM" id="SSF81665">
    <property type="entry name" value="Calcium ATPase, transmembrane domain M"/>
    <property type="match status" value="1"/>
</dbReference>
<dbReference type="GO" id="GO:0005507">
    <property type="term" value="F:copper ion binding"/>
    <property type="evidence" value="ECO:0007669"/>
    <property type="project" value="TreeGrafter"/>
</dbReference>
<dbReference type="PRINTS" id="PR00943">
    <property type="entry name" value="CUATPASE"/>
</dbReference>
<dbReference type="Gene3D" id="3.40.50.1000">
    <property type="entry name" value="HAD superfamily/HAD-like"/>
    <property type="match status" value="1"/>
</dbReference>
<dbReference type="Gene3D" id="3.40.1110.10">
    <property type="entry name" value="Calcium-transporting ATPase, cytoplasmic domain N"/>
    <property type="match status" value="1"/>
</dbReference>
<comment type="similarity">
    <text evidence="2">Belongs to the cation transport ATPase (P-type) (TC 3.A.3) family. Type IB subfamily.</text>
</comment>
<dbReference type="EMBL" id="LAZR01016015">
    <property type="protein sequence ID" value="KKM06347.1"/>
    <property type="molecule type" value="Genomic_DNA"/>
</dbReference>
<dbReference type="InterPro" id="IPR018303">
    <property type="entry name" value="ATPase_P-typ_P_site"/>
</dbReference>
<dbReference type="GO" id="GO:0043682">
    <property type="term" value="F:P-type divalent copper transporter activity"/>
    <property type="evidence" value="ECO:0007669"/>
    <property type="project" value="TreeGrafter"/>
</dbReference>
<dbReference type="PROSITE" id="PS00154">
    <property type="entry name" value="ATPASE_E1_E2"/>
    <property type="match status" value="1"/>
</dbReference>
<dbReference type="SUPFAM" id="SSF81653">
    <property type="entry name" value="Calcium ATPase, transduction domain A"/>
    <property type="match status" value="1"/>
</dbReference>
<evidence type="ECO:0000313" key="12">
    <source>
        <dbReference type="EMBL" id="KKM06347.1"/>
    </source>
</evidence>
<dbReference type="InterPro" id="IPR023299">
    <property type="entry name" value="ATPase_P-typ_cyto_dom_N"/>
</dbReference>
<dbReference type="InterPro" id="IPR023298">
    <property type="entry name" value="ATPase_P-typ_TM_dom_sf"/>
</dbReference>
<keyword evidence="8 10" id="KW-1133">Transmembrane helix</keyword>
<dbReference type="PANTHER" id="PTHR43520">
    <property type="entry name" value="ATP7, ISOFORM B"/>
    <property type="match status" value="1"/>
</dbReference>
<protein>
    <recommendedName>
        <fullName evidence="11">P-type ATPase A domain-containing protein</fullName>
    </recommendedName>
</protein>
<keyword evidence="9 10" id="KW-0472">Membrane</keyword>
<evidence type="ECO:0000256" key="1">
    <source>
        <dbReference type="ARBA" id="ARBA00004127"/>
    </source>
</evidence>
<comment type="subcellular location">
    <subcellularLocation>
        <location evidence="1">Endomembrane system</location>
        <topology evidence="1">Multi-pass membrane protein</topology>
    </subcellularLocation>
</comment>
<evidence type="ECO:0000259" key="11">
    <source>
        <dbReference type="Pfam" id="PF00122"/>
    </source>
</evidence>
<dbReference type="PANTHER" id="PTHR43520:SF8">
    <property type="entry name" value="P-TYPE CU(+) TRANSPORTER"/>
    <property type="match status" value="1"/>
</dbReference>
<evidence type="ECO:0000256" key="2">
    <source>
        <dbReference type="ARBA" id="ARBA00006024"/>
    </source>
</evidence>
<keyword evidence="7" id="KW-1278">Translocase</keyword>
<dbReference type="AlphaFoldDB" id="A0A0F9HT87"/>
<organism evidence="12">
    <name type="scientific">marine sediment metagenome</name>
    <dbReference type="NCBI Taxonomy" id="412755"/>
    <lineage>
        <taxon>unclassified sequences</taxon>
        <taxon>metagenomes</taxon>
        <taxon>ecological metagenomes</taxon>
    </lineage>
</organism>
<dbReference type="InterPro" id="IPR059000">
    <property type="entry name" value="ATPase_P-type_domA"/>
</dbReference>
<dbReference type="GO" id="GO:0012505">
    <property type="term" value="C:endomembrane system"/>
    <property type="evidence" value="ECO:0007669"/>
    <property type="project" value="UniProtKB-SubCell"/>
</dbReference>
<dbReference type="PRINTS" id="PR00119">
    <property type="entry name" value="CATATPASE"/>
</dbReference>
<dbReference type="GO" id="GO:0055070">
    <property type="term" value="P:copper ion homeostasis"/>
    <property type="evidence" value="ECO:0007669"/>
    <property type="project" value="TreeGrafter"/>
</dbReference>
<evidence type="ECO:0000256" key="9">
    <source>
        <dbReference type="ARBA" id="ARBA00023136"/>
    </source>
</evidence>
<dbReference type="Pfam" id="PF00122">
    <property type="entry name" value="E1-E2_ATPase"/>
    <property type="match status" value="1"/>
</dbReference>